<dbReference type="EMBL" id="FMXQ01000002">
    <property type="protein sequence ID" value="SDB12218.1"/>
    <property type="molecule type" value="Genomic_DNA"/>
</dbReference>
<sequence>MPDFPIIDAHVHLYDPADISFAWMAEAPPLNKPHLPAYYLERSGPVIVDGLVFVEVDADVGQHVDEALWVSETAKTEPLVQAIVASAPMERGPAAVDADLAAIARLPLARGIRRLIQNHVDEPGWCLRPDFVNAVRLLPAHDLSFDLCIYHPQMADAIELVRQCPEVRFILDHIGKPGIRDGITEPWFTQMRELASLPNVVCKISGVVTEADHRNWTYDQVAPYVAHAIETFGFDRVVFGGDWPVAELAIRYAEWVAIVDRVTEGASDSELRKLYRDNAIRFYRM</sequence>
<comment type="similarity">
    <text evidence="1">Belongs to the metallo-dependent hydrolases superfamily.</text>
</comment>
<keyword evidence="4" id="KW-1185">Reference proteome</keyword>
<dbReference type="PANTHER" id="PTHR43569">
    <property type="entry name" value="AMIDOHYDROLASE"/>
    <property type="match status" value="1"/>
</dbReference>
<dbReference type="Gene3D" id="3.20.20.140">
    <property type="entry name" value="Metal-dependent hydrolases"/>
    <property type="match status" value="1"/>
</dbReference>
<protein>
    <submittedName>
        <fullName evidence="3">L-fuconolactonase</fullName>
    </submittedName>
</protein>
<dbReference type="Pfam" id="PF04909">
    <property type="entry name" value="Amidohydro_2"/>
    <property type="match status" value="1"/>
</dbReference>
<dbReference type="STRING" id="665467.SAMN02982931_00900"/>
<dbReference type="InterPro" id="IPR006680">
    <property type="entry name" value="Amidohydro-rel"/>
</dbReference>
<dbReference type="InterPro" id="IPR032466">
    <property type="entry name" value="Metal_Hydrolase"/>
</dbReference>
<reference evidence="3 4" key="1">
    <citation type="submission" date="2016-10" db="EMBL/GenBank/DDBJ databases">
        <authorList>
            <person name="de Groot N.N."/>
        </authorList>
    </citation>
    <scope>NUCLEOTIDE SEQUENCE [LARGE SCALE GENOMIC DNA]</scope>
    <source>
        <strain evidence="3 4">ATCC 35022</strain>
    </source>
</reference>
<dbReference type="PANTHER" id="PTHR43569:SF2">
    <property type="entry name" value="AMIDOHYDROLASE-RELATED DOMAIN-CONTAINING PROTEIN"/>
    <property type="match status" value="1"/>
</dbReference>
<dbReference type="OrthoDB" id="9787654at2"/>
<evidence type="ECO:0000313" key="3">
    <source>
        <dbReference type="EMBL" id="SDB12218.1"/>
    </source>
</evidence>
<dbReference type="RefSeq" id="WP_090875041.1">
    <property type="nucleotide sequence ID" value="NZ_FMXQ01000002.1"/>
</dbReference>
<organism evidence="3 4">
    <name type="scientific">Bauldia litoralis</name>
    <dbReference type="NCBI Taxonomy" id="665467"/>
    <lineage>
        <taxon>Bacteria</taxon>
        <taxon>Pseudomonadati</taxon>
        <taxon>Pseudomonadota</taxon>
        <taxon>Alphaproteobacteria</taxon>
        <taxon>Hyphomicrobiales</taxon>
        <taxon>Kaistiaceae</taxon>
        <taxon>Bauldia</taxon>
    </lineage>
</organism>
<dbReference type="Proteomes" id="UP000199071">
    <property type="component" value="Unassembled WGS sequence"/>
</dbReference>
<evidence type="ECO:0000259" key="2">
    <source>
        <dbReference type="Pfam" id="PF04909"/>
    </source>
</evidence>
<dbReference type="AlphaFoldDB" id="A0A1G6AV06"/>
<evidence type="ECO:0000256" key="1">
    <source>
        <dbReference type="ARBA" id="ARBA00038310"/>
    </source>
</evidence>
<proteinExistence type="inferred from homology"/>
<accession>A0A1G6AV06</accession>
<feature type="domain" description="Amidohydrolase-related" evidence="2">
    <location>
        <begin position="7"/>
        <end position="284"/>
    </location>
</feature>
<evidence type="ECO:0000313" key="4">
    <source>
        <dbReference type="Proteomes" id="UP000199071"/>
    </source>
</evidence>
<dbReference type="GO" id="GO:0016787">
    <property type="term" value="F:hydrolase activity"/>
    <property type="evidence" value="ECO:0007669"/>
    <property type="project" value="InterPro"/>
</dbReference>
<name>A0A1G6AV06_9HYPH</name>
<dbReference type="SUPFAM" id="SSF51556">
    <property type="entry name" value="Metallo-dependent hydrolases"/>
    <property type="match status" value="1"/>
</dbReference>
<dbReference type="InterPro" id="IPR052350">
    <property type="entry name" value="Metallo-dep_Lactonases"/>
</dbReference>
<gene>
    <name evidence="3" type="ORF">SAMN02982931_00900</name>
</gene>